<keyword evidence="5 6" id="KW-0472">Membrane</keyword>
<evidence type="ECO:0000256" key="3">
    <source>
        <dbReference type="ARBA" id="ARBA00022692"/>
    </source>
</evidence>
<evidence type="ECO:0000256" key="2">
    <source>
        <dbReference type="ARBA" id="ARBA00022475"/>
    </source>
</evidence>
<proteinExistence type="predicted"/>
<gene>
    <name evidence="7" type="ORF">AUR65_018525</name>
</gene>
<dbReference type="Pfam" id="PF03631">
    <property type="entry name" value="Virul_fac_BrkB"/>
    <property type="match status" value="1"/>
</dbReference>
<accession>A0A2P4NKW5</accession>
<evidence type="ECO:0000313" key="8">
    <source>
        <dbReference type="Proteomes" id="UP000053621"/>
    </source>
</evidence>
<feature type="transmembrane region" description="Helical" evidence="6">
    <location>
        <begin position="228"/>
        <end position="255"/>
    </location>
</feature>
<dbReference type="OrthoDB" id="204872at2157"/>
<dbReference type="RefSeq" id="WP_058568588.1">
    <property type="nucleotide sequence ID" value="NZ_LOPW02000022.1"/>
</dbReference>
<protein>
    <submittedName>
        <fullName evidence="7">YihY/virulence factor BrkB family protein</fullName>
    </submittedName>
</protein>
<comment type="caution">
    <text evidence="7">The sequence shown here is derived from an EMBL/GenBank/DDBJ whole genome shotgun (WGS) entry which is preliminary data.</text>
</comment>
<feature type="transmembrane region" description="Helical" evidence="6">
    <location>
        <begin position="29"/>
        <end position="48"/>
    </location>
</feature>
<dbReference type="EMBL" id="LOPW02000022">
    <property type="protein sequence ID" value="POG53770.1"/>
    <property type="molecule type" value="Genomic_DNA"/>
</dbReference>
<feature type="transmembrane region" description="Helical" evidence="6">
    <location>
        <begin position="128"/>
        <end position="152"/>
    </location>
</feature>
<dbReference type="AlphaFoldDB" id="A0A2P4NKW5"/>
<feature type="transmembrane region" description="Helical" evidence="6">
    <location>
        <begin position="196"/>
        <end position="216"/>
    </location>
</feature>
<dbReference type="Proteomes" id="UP000053621">
    <property type="component" value="Unassembled WGS sequence"/>
</dbReference>
<dbReference type="InterPro" id="IPR017039">
    <property type="entry name" value="Virul_fac_BrkB"/>
</dbReference>
<feature type="transmembrane region" description="Helical" evidence="6">
    <location>
        <begin position="159"/>
        <end position="184"/>
    </location>
</feature>
<keyword evidence="3 6" id="KW-0812">Transmembrane</keyword>
<keyword evidence="8" id="KW-1185">Reference proteome</keyword>
<evidence type="ECO:0000256" key="4">
    <source>
        <dbReference type="ARBA" id="ARBA00022989"/>
    </source>
</evidence>
<dbReference type="PIRSF" id="PIRSF035875">
    <property type="entry name" value="RNase_BN"/>
    <property type="match status" value="1"/>
</dbReference>
<reference evidence="7" key="1">
    <citation type="submission" date="2017-08" db="EMBL/GenBank/DDBJ databases">
        <title>Haloferax marisrubri sp. nov., isolated from the Discovery deep brine-seawater interface in the Red Sea.</title>
        <authorList>
            <person name="Zhang G."/>
            <person name="Stingl U."/>
        </authorList>
    </citation>
    <scope>NUCLEOTIDE SEQUENCE [LARGE SCALE GENOMIC DNA]</scope>
    <source>
        <strain evidence="7">SB3</strain>
    </source>
</reference>
<evidence type="ECO:0000256" key="6">
    <source>
        <dbReference type="SAM" id="Phobius"/>
    </source>
</evidence>
<name>A0A2P4NKW5_9EURY</name>
<keyword evidence="4 6" id="KW-1133">Transmembrane helix</keyword>
<evidence type="ECO:0000256" key="1">
    <source>
        <dbReference type="ARBA" id="ARBA00004651"/>
    </source>
</evidence>
<sequence length="282" mass="30011">MDRDGARRLAARTLAVIREKNVTVTAASLAYYAFNSLVPLALLLFVLVTSSGRVESVLPTFELLVGIDLSQFESTLRQVSGQSAGRLRAAALALGIFLWSSFRLFRGMDSVFSEVYGTRKAVSTLRRFLNSALVMVTVGAGVGVIAVAGLVVSFRVTHLLWSVVAPVVLWALLTVLFVPMYALFPGVDITPLEPVPGAALAALGWTASLQVLRLYFGVSQSIELYGAAGGVLLILTWLYVGSLALLVGVVVNAVLANRVDADADWYPGDEATGDETTCDGRG</sequence>
<dbReference type="PANTHER" id="PTHR30213">
    <property type="entry name" value="INNER MEMBRANE PROTEIN YHJD"/>
    <property type="match status" value="1"/>
</dbReference>
<dbReference type="PANTHER" id="PTHR30213:SF0">
    <property type="entry name" value="UPF0761 MEMBRANE PROTEIN YIHY"/>
    <property type="match status" value="1"/>
</dbReference>
<dbReference type="GO" id="GO:0005886">
    <property type="term" value="C:plasma membrane"/>
    <property type="evidence" value="ECO:0007669"/>
    <property type="project" value="UniProtKB-SubCell"/>
</dbReference>
<evidence type="ECO:0000256" key="5">
    <source>
        <dbReference type="ARBA" id="ARBA00023136"/>
    </source>
</evidence>
<keyword evidence="2" id="KW-1003">Cell membrane</keyword>
<comment type="subcellular location">
    <subcellularLocation>
        <location evidence="1">Cell membrane</location>
        <topology evidence="1">Multi-pass membrane protein</topology>
    </subcellularLocation>
</comment>
<organism evidence="7 8">
    <name type="scientific">Haloferax marisrubri</name>
    <dbReference type="NCBI Taxonomy" id="1544719"/>
    <lineage>
        <taxon>Archaea</taxon>
        <taxon>Methanobacteriati</taxon>
        <taxon>Methanobacteriota</taxon>
        <taxon>Stenosarchaea group</taxon>
        <taxon>Halobacteria</taxon>
        <taxon>Halobacteriales</taxon>
        <taxon>Haloferacaceae</taxon>
        <taxon>Haloferax</taxon>
    </lineage>
</organism>
<evidence type="ECO:0000313" key="7">
    <source>
        <dbReference type="EMBL" id="POG53770.1"/>
    </source>
</evidence>